<dbReference type="Gene3D" id="3.40.50.2300">
    <property type="match status" value="1"/>
</dbReference>
<keyword evidence="4" id="KW-1185">Reference proteome</keyword>
<dbReference type="SUPFAM" id="SSF52172">
    <property type="entry name" value="CheY-like"/>
    <property type="match status" value="1"/>
</dbReference>
<evidence type="ECO:0000313" key="4">
    <source>
        <dbReference type="Proteomes" id="UP000325105"/>
    </source>
</evidence>
<dbReference type="InterPro" id="IPR011006">
    <property type="entry name" value="CheY-like_superfamily"/>
</dbReference>
<dbReference type="InterPro" id="IPR001789">
    <property type="entry name" value="Sig_transdc_resp-reg_receiver"/>
</dbReference>
<reference evidence="3 4" key="1">
    <citation type="submission" date="2019-07" db="EMBL/GenBank/DDBJ databases">
        <title>Genomic Encyclopedia of Archaeal and Bacterial Type Strains, Phase II (KMG-II): from individual species to whole genera.</title>
        <authorList>
            <person name="Goeker M."/>
        </authorList>
    </citation>
    <scope>NUCLEOTIDE SEQUENCE [LARGE SCALE GENOMIC DNA]</scope>
    <source>
        <strain evidence="3 4">DSM 18850</strain>
    </source>
</reference>
<name>A0A5S5D7D5_9SPHI</name>
<evidence type="ECO:0000259" key="2">
    <source>
        <dbReference type="PROSITE" id="PS50110"/>
    </source>
</evidence>
<dbReference type="Proteomes" id="UP000325105">
    <property type="component" value="Unassembled WGS sequence"/>
</dbReference>
<dbReference type="GO" id="GO:0000160">
    <property type="term" value="P:phosphorelay signal transduction system"/>
    <property type="evidence" value="ECO:0007669"/>
    <property type="project" value="InterPro"/>
</dbReference>
<dbReference type="AlphaFoldDB" id="A0A5S5D7D5"/>
<dbReference type="RefSeq" id="WP_148909648.1">
    <property type="nucleotide sequence ID" value="NZ_VNHX01000020.1"/>
</dbReference>
<evidence type="ECO:0000313" key="3">
    <source>
        <dbReference type="EMBL" id="TYP91374.1"/>
    </source>
</evidence>
<dbReference type="CDD" id="cd00156">
    <property type="entry name" value="REC"/>
    <property type="match status" value="1"/>
</dbReference>
<dbReference type="SMART" id="SM00448">
    <property type="entry name" value="REC"/>
    <property type="match status" value="1"/>
</dbReference>
<feature type="modified residue" description="4-aspartylphosphate" evidence="1">
    <location>
        <position position="59"/>
    </location>
</feature>
<accession>A0A5S5D7D5</accession>
<proteinExistence type="predicted"/>
<dbReference type="GO" id="GO:0003677">
    <property type="term" value="F:DNA binding"/>
    <property type="evidence" value="ECO:0007669"/>
    <property type="project" value="UniProtKB-KW"/>
</dbReference>
<dbReference type="OrthoDB" id="659223at2"/>
<evidence type="ECO:0000256" key="1">
    <source>
        <dbReference type="PROSITE-ProRule" id="PRU00169"/>
    </source>
</evidence>
<keyword evidence="1" id="KW-0597">Phosphoprotein</keyword>
<gene>
    <name evidence="3" type="ORF">BC792_12082</name>
</gene>
<dbReference type="EMBL" id="VNHX01000020">
    <property type="protein sequence ID" value="TYP91374.1"/>
    <property type="molecule type" value="Genomic_DNA"/>
</dbReference>
<sequence length="221" mass="25073">MFKKVLIAEDHDTENFAVQITLRDLGVVDADYVYYCDHALTWIKNAIRNGQPYDLLITDINFKDDGSAQEIKDGLSLVKVVKSVQPDIKVVVMTVQEITPVAHEMLKAKQIDGYVLKARRGREHLKEALQMVYQGRTYQSGGNRKAVPDQNSYEFSQLDLQIVNLLYQGIPQYRMPEILKQMGAKASSLSTIEKRLNLMKESLGFNNNGQLVAHCRDAELI</sequence>
<feature type="domain" description="Response regulatory" evidence="2">
    <location>
        <begin position="4"/>
        <end position="132"/>
    </location>
</feature>
<organism evidence="3 4">
    <name type="scientific">Sphingobacterium allocomposti</name>
    <dbReference type="NCBI Taxonomy" id="415956"/>
    <lineage>
        <taxon>Bacteria</taxon>
        <taxon>Pseudomonadati</taxon>
        <taxon>Bacteroidota</taxon>
        <taxon>Sphingobacteriia</taxon>
        <taxon>Sphingobacteriales</taxon>
        <taxon>Sphingobacteriaceae</taxon>
        <taxon>Sphingobacterium</taxon>
    </lineage>
</organism>
<keyword evidence="3" id="KW-0238">DNA-binding</keyword>
<comment type="caution">
    <text evidence="3">The sequence shown here is derived from an EMBL/GenBank/DDBJ whole genome shotgun (WGS) entry which is preliminary data.</text>
</comment>
<dbReference type="Pfam" id="PF00072">
    <property type="entry name" value="Response_reg"/>
    <property type="match status" value="1"/>
</dbReference>
<dbReference type="PROSITE" id="PS50110">
    <property type="entry name" value="RESPONSE_REGULATORY"/>
    <property type="match status" value="1"/>
</dbReference>
<protein>
    <submittedName>
        <fullName evidence="3">DNA-binding NarL/FixJ family response regulator</fullName>
    </submittedName>
</protein>